<dbReference type="Pfam" id="PF00005">
    <property type="entry name" value="ABC_tran"/>
    <property type="match status" value="1"/>
</dbReference>
<sequence length="232" mass="26688">MISIDNIYMDYDNNEILSNISYKFDNNKIYGLIGKNGVGKTTLLKTICRLIRSNKGNLFLDDKCINSKDFLSLPITYIGDSSVYYSDLTLKEHLLLMCNIKNFSKRESINKIKSLLDTLKLEKYQYSFPDTLSKGTLQRMSIAIGIIRNEPNILMDEPFNGLDPVQVESVENLIMSEREKDKTIIVSSHDIESLNKICDVYLILKNGKLLDYVPRDLTKKNITTMIRDSYEN</sequence>
<dbReference type="GO" id="GO:0005524">
    <property type="term" value="F:ATP binding"/>
    <property type="evidence" value="ECO:0007669"/>
    <property type="project" value="UniProtKB-KW"/>
</dbReference>
<dbReference type="PANTHER" id="PTHR42939:SF1">
    <property type="entry name" value="ABC TRANSPORTER ATP-BINDING PROTEIN ALBC-RELATED"/>
    <property type="match status" value="1"/>
</dbReference>
<keyword evidence="6" id="KW-1185">Reference proteome</keyword>
<evidence type="ECO:0000259" key="4">
    <source>
        <dbReference type="PROSITE" id="PS50893"/>
    </source>
</evidence>
<dbReference type="InterPro" id="IPR003593">
    <property type="entry name" value="AAA+_ATPase"/>
</dbReference>
<evidence type="ECO:0000313" key="5">
    <source>
        <dbReference type="EMBL" id="GAA0735220.1"/>
    </source>
</evidence>
<reference evidence="6" key="1">
    <citation type="journal article" date="2019" name="Int. J. Syst. Evol. Microbiol.">
        <title>The Global Catalogue of Microorganisms (GCM) 10K type strain sequencing project: providing services to taxonomists for standard genome sequencing and annotation.</title>
        <authorList>
            <consortium name="The Broad Institute Genomics Platform"/>
            <consortium name="The Broad Institute Genome Sequencing Center for Infectious Disease"/>
            <person name="Wu L."/>
            <person name="Ma J."/>
        </authorList>
    </citation>
    <scope>NUCLEOTIDE SEQUENCE [LARGE SCALE GENOMIC DNA]</scope>
    <source>
        <strain evidence="6">JCM 1407</strain>
    </source>
</reference>
<evidence type="ECO:0000256" key="2">
    <source>
        <dbReference type="ARBA" id="ARBA00022741"/>
    </source>
</evidence>
<dbReference type="InterPro" id="IPR051782">
    <property type="entry name" value="ABC_Transporter_VariousFunc"/>
</dbReference>
<comment type="caution">
    <text evidence="5">The sequence shown here is derived from an EMBL/GenBank/DDBJ whole genome shotgun (WGS) entry which is preliminary data.</text>
</comment>
<dbReference type="SMART" id="SM00382">
    <property type="entry name" value="AAA"/>
    <property type="match status" value="1"/>
</dbReference>
<dbReference type="Gene3D" id="3.40.50.300">
    <property type="entry name" value="P-loop containing nucleotide triphosphate hydrolases"/>
    <property type="match status" value="1"/>
</dbReference>
<organism evidence="5 6">
    <name type="scientific">Clostridium oceanicum</name>
    <dbReference type="NCBI Taxonomy" id="1543"/>
    <lineage>
        <taxon>Bacteria</taxon>
        <taxon>Bacillati</taxon>
        <taxon>Bacillota</taxon>
        <taxon>Clostridia</taxon>
        <taxon>Eubacteriales</taxon>
        <taxon>Clostridiaceae</taxon>
        <taxon>Clostridium</taxon>
    </lineage>
</organism>
<accession>A0ABP3UI93</accession>
<evidence type="ECO:0000313" key="6">
    <source>
        <dbReference type="Proteomes" id="UP001501510"/>
    </source>
</evidence>
<proteinExistence type="predicted"/>
<dbReference type="PANTHER" id="PTHR42939">
    <property type="entry name" value="ABC TRANSPORTER ATP-BINDING PROTEIN ALBC-RELATED"/>
    <property type="match status" value="1"/>
</dbReference>
<feature type="domain" description="ABC transporter" evidence="4">
    <location>
        <begin position="2"/>
        <end position="231"/>
    </location>
</feature>
<dbReference type="RefSeq" id="WP_343759224.1">
    <property type="nucleotide sequence ID" value="NZ_BAAACG010000006.1"/>
</dbReference>
<protein>
    <submittedName>
        <fullName evidence="5">ABC transporter ATP-binding protein</fullName>
    </submittedName>
</protein>
<dbReference type="SUPFAM" id="SSF52540">
    <property type="entry name" value="P-loop containing nucleoside triphosphate hydrolases"/>
    <property type="match status" value="1"/>
</dbReference>
<name>A0ABP3UI93_9CLOT</name>
<keyword evidence="1" id="KW-0813">Transport</keyword>
<dbReference type="PROSITE" id="PS50893">
    <property type="entry name" value="ABC_TRANSPORTER_2"/>
    <property type="match status" value="1"/>
</dbReference>
<dbReference type="InterPro" id="IPR027417">
    <property type="entry name" value="P-loop_NTPase"/>
</dbReference>
<keyword evidence="3 5" id="KW-0067">ATP-binding</keyword>
<keyword evidence="2" id="KW-0547">Nucleotide-binding</keyword>
<dbReference type="InterPro" id="IPR003439">
    <property type="entry name" value="ABC_transporter-like_ATP-bd"/>
</dbReference>
<dbReference type="EMBL" id="BAAACG010000006">
    <property type="protein sequence ID" value="GAA0735220.1"/>
    <property type="molecule type" value="Genomic_DNA"/>
</dbReference>
<dbReference type="Proteomes" id="UP001501510">
    <property type="component" value="Unassembled WGS sequence"/>
</dbReference>
<evidence type="ECO:0000256" key="3">
    <source>
        <dbReference type="ARBA" id="ARBA00022840"/>
    </source>
</evidence>
<evidence type="ECO:0000256" key="1">
    <source>
        <dbReference type="ARBA" id="ARBA00022448"/>
    </source>
</evidence>
<gene>
    <name evidence="5" type="ORF">GCM10008906_08640</name>
</gene>
<dbReference type="CDD" id="cd03230">
    <property type="entry name" value="ABC_DR_subfamily_A"/>
    <property type="match status" value="1"/>
</dbReference>